<dbReference type="Pfam" id="PF14079">
    <property type="entry name" value="DUF4260"/>
    <property type="match status" value="1"/>
</dbReference>
<keyword evidence="3" id="KW-1185">Reference proteome</keyword>
<accession>A0ABY5MHM4</accession>
<keyword evidence="1" id="KW-1133">Transmembrane helix</keyword>
<keyword evidence="1" id="KW-0472">Membrane</keyword>
<keyword evidence="1" id="KW-0812">Transmembrane</keyword>
<gene>
    <name evidence="2" type="ORF">NTH_01958</name>
</gene>
<name>A0ABY5MHM4_9HYPH</name>
<reference evidence="2 3" key="1">
    <citation type="submission" date="2018-07" db="EMBL/GenBank/DDBJ databases">
        <title>Genome sequence of Nitratireductor thuwali#1536.</title>
        <authorList>
            <person name="Michoud G."/>
            <person name="Merlino G."/>
            <person name="Sefrji F.O."/>
            <person name="Daffonchio D."/>
        </authorList>
    </citation>
    <scope>NUCLEOTIDE SEQUENCE [LARGE SCALE GENOMIC DNA]</scope>
    <source>
        <strain evidence="3">Nit1536</strain>
    </source>
</reference>
<dbReference type="EMBL" id="CP030941">
    <property type="protein sequence ID" value="UUP17490.1"/>
    <property type="molecule type" value="Genomic_DNA"/>
</dbReference>
<evidence type="ECO:0000313" key="3">
    <source>
        <dbReference type="Proteomes" id="UP001342418"/>
    </source>
</evidence>
<sequence>MSGLLRLEGAALALAALGYYHFIGGDWWLFAALILVPDLSMLGYLAGPRVGAWCYNAVHSWLAPVALLALASIAGWPLLSELGMILAAHIGIDRALGYGLKRTSGFKDTHLGRIGG</sequence>
<dbReference type="RefSeq" id="WP_338529821.1">
    <property type="nucleotide sequence ID" value="NZ_CP030941.1"/>
</dbReference>
<evidence type="ECO:0008006" key="4">
    <source>
        <dbReference type="Google" id="ProtNLM"/>
    </source>
</evidence>
<evidence type="ECO:0000313" key="2">
    <source>
        <dbReference type="EMBL" id="UUP17490.1"/>
    </source>
</evidence>
<organism evidence="2 3">
    <name type="scientific">Nitratireductor thuwali</name>
    <dbReference type="NCBI Taxonomy" id="2267699"/>
    <lineage>
        <taxon>Bacteria</taxon>
        <taxon>Pseudomonadati</taxon>
        <taxon>Pseudomonadota</taxon>
        <taxon>Alphaproteobacteria</taxon>
        <taxon>Hyphomicrobiales</taxon>
        <taxon>Phyllobacteriaceae</taxon>
        <taxon>Nitratireductor</taxon>
    </lineage>
</organism>
<feature type="transmembrane region" description="Helical" evidence="1">
    <location>
        <begin position="58"/>
        <end position="79"/>
    </location>
</feature>
<proteinExistence type="predicted"/>
<protein>
    <recommendedName>
        <fullName evidence="4">DUF4260 domain-containing protein</fullName>
    </recommendedName>
</protein>
<dbReference type="InterPro" id="IPR025356">
    <property type="entry name" value="DUF4260"/>
</dbReference>
<dbReference type="Proteomes" id="UP001342418">
    <property type="component" value="Chromosome"/>
</dbReference>
<evidence type="ECO:0000256" key="1">
    <source>
        <dbReference type="SAM" id="Phobius"/>
    </source>
</evidence>